<name>A0A4C1XJ79_EUMVA</name>
<reference evidence="1 2" key="1">
    <citation type="journal article" date="2019" name="Commun. Biol.">
        <title>The bagworm genome reveals a unique fibroin gene that provides high tensile strength.</title>
        <authorList>
            <person name="Kono N."/>
            <person name="Nakamura H."/>
            <person name="Ohtoshi R."/>
            <person name="Tomita M."/>
            <person name="Numata K."/>
            <person name="Arakawa K."/>
        </authorList>
    </citation>
    <scope>NUCLEOTIDE SEQUENCE [LARGE SCALE GENOMIC DNA]</scope>
</reference>
<comment type="caution">
    <text evidence="1">The sequence shown here is derived from an EMBL/GenBank/DDBJ whole genome shotgun (WGS) entry which is preliminary data.</text>
</comment>
<dbReference type="AlphaFoldDB" id="A0A4C1XJ79"/>
<evidence type="ECO:0000313" key="2">
    <source>
        <dbReference type="Proteomes" id="UP000299102"/>
    </source>
</evidence>
<proteinExistence type="predicted"/>
<gene>
    <name evidence="1" type="ORF">EVAR_102342_1</name>
</gene>
<sequence>MHTQFNARNSAALVCVRMMQCAVSVLPDPSFFPSAFLFYAIAIFSDNFTTAEFHALYRTHPKQLCQRIVIEVAVSEKNMLEHLLKIHDLTILAKADGCAPCRIRPAKHKVRPAVARNTQALTIVELARKLDVHEPVSHTTNLLKWVAPIAFIKTVTTIGIRIESGSESRIKNETKIGIENKTGIEIHIDRHKRNSFSIHIGGTAGN</sequence>
<evidence type="ECO:0000313" key="1">
    <source>
        <dbReference type="EMBL" id="GBP63180.1"/>
    </source>
</evidence>
<protein>
    <submittedName>
        <fullName evidence="1">Uncharacterized protein</fullName>
    </submittedName>
</protein>
<organism evidence="1 2">
    <name type="scientific">Eumeta variegata</name>
    <name type="common">Bagworm moth</name>
    <name type="synonym">Eumeta japonica</name>
    <dbReference type="NCBI Taxonomy" id="151549"/>
    <lineage>
        <taxon>Eukaryota</taxon>
        <taxon>Metazoa</taxon>
        <taxon>Ecdysozoa</taxon>
        <taxon>Arthropoda</taxon>
        <taxon>Hexapoda</taxon>
        <taxon>Insecta</taxon>
        <taxon>Pterygota</taxon>
        <taxon>Neoptera</taxon>
        <taxon>Endopterygota</taxon>
        <taxon>Lepidoptera</taxon>
        <taxon>Glossata</taxon>
        <taxon>Ditrysia</taxon>
        <taxon>Tineoidea</taxon>
        <taxon>Psychidae</taxon>
        <taxon>Oiketicinae</taxon>
        <taxon>Eumeta</taxon>
    </lineage>
</organism>
<dbReference type="EMBL" id="BGZK01000862">
    <property type="protein sequence ID" value="GBP63180.1"/>
    <property type="molecule type" value="Genomic_DNA"/>
</dbReference>
<accession>A0A4C1XJ79</accession>
<keyword evidence="2" id="KW-1185">Reference proteome</keyword>
<dbReference type="Proteomes" id="UP000299102">
    <property type="component" value="Unassembled WGS sequence"/>
</dbReference>